<evidence type="ECO:0000313" key="2">
    <source>
        <dbReference type="EMBL" id="PNG27937.1"/>
    </source>
</evidence>
<dbReference type="Gene3D" id="3.40.50.10090">
    <property type="match status" value="2"/>
</dbReference>
<reference evidence="2 3" key="1">
    <citation type="submission" date="2017-10" db="EMBL/GenBank/DDBJ databases">
        <title>Genome announcement of Methylocella silvestris TVC from permafrost.</title>
        <authorList>
            <person name="Wang J."/>
            <person name="Geng K."/>
            <person name="Ul-Haque F."/>
            <person name="Crombie A.T."/>
            <person name="Street L.E."/>
            <person name="Wookey P.A."/>
            <person name="Murrell J.C."/>
            <person name="Pratscher J."/>
        </authorList>
    </citation>
    <scope>NUCLEOTIDE SEQUENCE [LARGE SCALE GENOMIC DNA]</scope>
    <source>
        <strain evidence="2 3">TVC</strain>
    </source>
</reference>
<dbReference type="GO" id="GO:0004852">
    <property type="term" value="F:uroporphyrinogen-III synthase activity"/>
    <property type="evidence" value="ECO:0007669"/>
    <property type="project" value="InterPro"/>
</dbReference>
<gene>
    <name evidence="2" type="ORF">CR492_03360</name>
</gene>
<dbReference type="InterPro" id="IPR003754">
    <property type="entry name" value="4pyrrol_synth_uPrphyn_synth"/>
</dbReference>
<comment type="caution">
    <text evidence="2">The sequence shown here is derived from an EMBL/GenBank/DDBJ whole genome shotgun (WGS) entry which is preliminary data.</text>
</comment>
<organism evidence="2 3">
    <name type="scientific">Methylocella silvestris</name>
    <dbReference type="NCBI Taxonomy" id="199596"/>
    <lineage>
        <taxon>Bacteria</taxon>
        <taxon>Pseudomonadati</taxon>
        <taxon>Pseudomonadota</taxon>
        <taxon>Alphaproteobacteria</taxon>
        <taxon>Hyphomicrobiales</taxon>
        <taxon>Beijerinckiaceae</taxon>
        <taxon>Methylocella</taxon>
    </lineage>
</organism>
<dbReference type="SUPFAM" id="SSF69618">
    <property type="entry name" value="HemD-like"/>
    <property type="match status" value="1"/>
</dbReference>
<dbReference type="InterPro" id="IPR036108">
    <property type="entry name" value="4pyrrol_syn_uPrphyn_synt_sf"/>
</dbReference>
<evidence type="ECO:0000313" key="3">
    <source>
        <dbReference type="Proteomes" id="UP000236286"/>
    </source>
</evidence>
<dbReference type="EMBL" id="PDZR01000001">
    <property type="protein sequence ID" value="PNG27937.1"/>
    <property type="molecule type" value="Genomic_DNA"/>
</dbReference>
<protein>
    <submittedName>
        <fullName evidence="2">Uroporphyrinogen III synthase HEM4</fullName>
    </submittedName>
</protein>
<feature type="domain" description="Tetrapyrrole biosynthesis uroporphyrinogen III synthase" evidence="1">
    <location>
        <begin position="15"/>
        <end position="233"/>
    </location>
</feature>
<dbReference type="GO" id="GO:0033014">
    <property type="term" value="P:tetrapyrrole biosynthetic process"/>
    <property type="evidence" value="ECO:0007669"/>
    <property type="project" value="InterPro"/>
</dbReference>
<evidence type="ECO:0000259" key="1">
    <source>
        <dbReference type="Pfam" id="PF02602"/>
    </source>
</evidence>
<proteinExistence type="predicted"/>
<sequence length="253" mass="26770">MLVLLTRALDEAMRTAAKLTALGHHAILSPVFEMAPTGAEWPQSVVDGALATSTQAFELLSQSGDRPSPEARRLTPLHVVGERTKAAARERGFEGRTVVAPDAKILASSLIGALAGRTPSRFVYLAGRDRKPDLEAALSDAGHSVDVVEVYAAQALDELDAEAAALIEAGQIGAILHYSRRSADIFLRLVAEAGLDISRVAHIAISADAATPLKAARFASVHIAEIPNEQGMLDALQGLAHQESVDRADYVKS</sequence>
<dbReference type="Pfam" id="PF02602">
    <property type="entry name" value="HEM4"/>
    <property type="match status" value="1"/>
</dbReference>
<dbReference type="RefSeq" id="WP_102842244.1">
    <property type="nucleotide sequence ID" value="NZ_PDZR01000001.1"/>
</dbReference>
<dbReference type="OrthoDB" id="7163809at2"/>
<dbReference type="AlphaFoldDB" id="A0A2J7TMK8"/>
<name>A0A2J7TMK8_METSI</name>
<accession>A0A2J7TMK8</accession>
<dbReference type="CDD" id="cd06578">
    <property type="entry name" value="HemD"/>
    <property type="match status" value="1"/>
</dbReference>
<dbReference type="Proteomes" id="UP000236286">
    <property type="component" value="Unassembled WGS sequence"/>
</dbReference>